<dbReference type="Pfam" id="PF07007">
    <property type="entry name" value="LprI"/>
    <property type="match status" value="1"/>
</dbReference>
<proteinExistence type="predicted"/>
<dbReference type="InterPro" id="IPR036770">
    <property type="entry name" value="Ankyrin_rpt-contain_sf"/>
</dbReference>
<evidence type="ECO:0000313" key="2">
    <source>
        <dbReference type="EMBL" id="KKN90553.1"/>
    </source>
</evidence>
<dbReference type="Gene3D" id="1.20.1270.180">
    <property type="match status" value="1"/>
</dbReference>
<dbReference type="PROSITE" id="PS50297">
    <property type="entry name" value="ANK_REP_REGION"/>
    <property type="match status" value="1"/>
</dbReference>
<dbReference type="InterPro" id="IPR002110">
    <property type="entry name" value="Ankyrin_rpt"/>
</dbReference>
<dbReference type="Pfam" id="PF12796">
    <property type="entry name" value="Ank_2"/>
    <property type="match status" value="1"/>
</dbReference>
<dbReference type="SUPFAM" id="SSF48403">
    <property type="entry name" value="Ankyrin repeat"/>
    <property type="match status" value="1"/>
</dbReference>
<sequence>MSGSSCLGITLAAAAVALAGCAAPVSGPVVYDDPTPRIQQPRVETLASFECGGALPAVHRQICASESLSRQDRQLAEQVRARLRDLDLPGSLLLEANQRQWLLSRAQQCNLSVDAGTDIQPQPQAIACLEASYRQRARDIADWPEAQPRGRSGPHALSAYAQYRLVDDRSSGICSAMAEKFNDDLRVNGLPSPARLSGSTMIAGTHASTSSAQHNGAQINVNLYDAGPFAGYQMRARGMTVNGQAILDDRTLPRWVAEQPNYGGRAHASSSQTGDYGAIDVFDLDGQTLVLVNETWGFYSPAARGESAFAGLYSLNEQQLQPLCLYQTYLTPPRTNTLAGLPAYSALQTQLDLLAGEPLPQYAQHERRDNYQRWKEQQWTLLNLPLLGADEITRFGREPALRKRNDEALDTLFSWSERNLPNKLIYRRVLPMMQPAYQELVQMFQGQGLEATEAGAAADLLFHESLARAMENLQAPGQSPSVPLPPFASYTARYAFAPSPGDLEQGRNFATLHSVLLNNAPLNVVSDFIDYETGALGNDRGRGPDDNSAAMAAVNNPEALALLLQQGFEADQSNRWGKTALMTAAQLNRADSVSLLLNNGADVYRQTRSLPDTGVGGPDRAEAASGYQTALLLAAENADAELIRSLLDADAARQAWAGYNQQVCSNLESNKRLSSDEIEAFKAPLCAVAYTPPPIERQPQGNLRNGEALVIRDEGIHYPVTLRERPAMSLFGRSVELSPEDFRQDLRSIATKVGTAASRKARVDITGPLTLVFNDLARNSEKLLELDVTFPVSAGASPVAGFEVSQKTPLQTLNVTFDPKRNDVEGTWRALLSAAYTQGFTPTGEGYVVIHTRGVTSTEYQLVVTE</sequence>
<feature type="domain" description="Lysozyme inhibitor LprI-like N-terminal" evidence="1">
    <location>
        <begin position="60"/>
        <end position="139"/>
    </location>
</feature>
<name>A0A0F9XFH2_9ZZZZ</name>
<dbReference type="PANTHER" id="PTHR24184:SF11">
    <property type="entry name" value="ANKYRIN REPEAT AND SOCS BOX CONTAINING 3"/>
    <property type="match status" value="1"/>
</dbReference>
<dbReference type="Gene3D" id="3.20.80.10">
    <property type="entry name" value="Regulatory factor, effector binding domain"/>
    <property type="match status" value="1"/>
</dbReference>
<dbReference type="InterPro" id="IPR011256">
    <property type="entry name" value="Reg_factor_effector_dom_sf"/>
</dbReference>
<dbReference type="EMBL" id="LAZR01000109">
    <property type="protein sequence ID" value="KKN90553.1"/>
    <property type="molecule type" value="Genomic_DNA"/>
</dbReference>
<comment type="caution">
    <text evidence="2">The sequence shown here is derived from an EMBL/GenBank/DDBJ whole genome shotgun (WGS) entry which is preliminary data.</text>
</comment>
<gene>
    <name evidence="2" type="ORF">LCGC14_0226950</name>
</gene>
<protein>
    <recommendedName>
        <fullName evidence="1">Lysozyme inhibitor LprI-like N-terminal domain-containing protein</fullName>
    </recommendedName>
</protein>
<dbReference type="InterPro" id="IPR009739">
    <property type="entry name" value="LprI-like_N"/>
</dbReference>
<dbReference type="PANTHER" id="PTHR24184">
    <property type="entry name" value="SI:CH211-189E2.2"/>
    <property type="match status" value="1"/>
</dbReference>
<reference evidence="2" key="1">
    <citation type="journal article" date="2015" name="Nature">
        <title>Complex archaea that bridge the gap between prokaryotes and eukaryotes.</title>
        <authorList>
            <person name="Spang A."/>
            <person name="Saw J.H."/>
            <person name="Jorgensen S.L."/>
            <person name="Zaremba-Niedzwiedzka K."/>
            <person name="Martijn J."/>
            <person name="Lind A.E."/>
            <person name="van Eijk R."/>
            <person name="Schleper C."/>
            <person name="Guy L."/>
            <person name="Ettema T.J."/>
        </authorList>
    </citation>
    <scope>NUCLEOTIDE SEQUENCE</scope>
</reference>
<dbReference type="AlphaFoldDB" id="A0A0F9XFH2"/>
<dbReference type="PROSITE" id="PS50088">
    <property type="entry name" value="ANK_REPEAT"/>
    <property type="match status" value="1"/>
</dbReference>
<dbReference type="Gene3D" id="1.25.40.20">
    <property type="entry name" value="Ankyrin repeat-containing domain"/>
    <property type="match status" value="1"/>
</dbReference>
<accession>A0A0F9XFH2</accession>
<organism evidence="2">
    <name type="scientific">marine sediment metagenome</name>
    <dbReference type="NCBI Taxonomy" id="412755"/>
    <lineage>
        <taxon>unclassified sequences</taxon>
        <taxon>metagenomes</taxon>
        <taxon>ecological metagenomes</taxon>
    </lineage>
</organism>
<dbReference type="SMART" id="SM00248">
    <property type="entry name" value="ANK"/>
    <property type="match status" value="3"/>
</dbReference>
<evidence type="ECO:0000259" key="1">
    <source>
        <dbReference type="Pfam" id="PF07007"/>
    </source>
</evidence>